<gene>
    <name evidence="1" type="ORF">PanWU01x14_258200</name>
</gene>
<evidence type="ECO:0000313" key="1">
    <source>
        <dbReference type="EMBL" id="PON45460.1"/>
    </source>
</evidence>
<evidence type="ECO:0000313" key="2">
    <source>
        <dbReference type="Proteomes" id="UP000237105"/>
    </source>
</evidence>
<comment type="caution">
    <text evidence="1">The sequence shown here is derived from an EMBL/GenBank/DDBJ whole genome shotgun (WGS) entry which is preliminary data.</text>
</comment>
<organism evidence="1 2">
    <name type="scientific">Parasponia andersonii</name>
    <name type="common">Sponia andersonii</name>
    <dbReference type="NCBI Taxonomy" id="3476"/>
    <lineage>
        <taxon>Eukaryota</taxon>
        <taxon>Viridiplantae</taxon>
        <taxon>Streptophyta</taxon>
        <taxon>Embryophyta</taxon>
        <taxon>Tracheophyta</taxon>
        <taxon>Spermatophyta</taxon>
        <taxon>Magnoliopsida</taxon>
        <taxon>eudicotyledons</taxon>
        <taxon>Gunneridae</taxon>
        <taxon>Pentapetalae</taxon>
        <taxon>rosids</taxon>
        <taxon>fabids</taxon>
        <taxon>Rosales</taxon>
        <taxon>Cannabaceae</taxon>
        <taxon>Parasponia</taxon>
    </lineage>
</organism>
<protein>
    <submittedName>
        <fullName evidence="1">Uncharacterized protein</fullName>
    </submittedName>
</protein>
<proteinExistence type="predicted"/>
<name>A0A2P5B9J1_PARAD</name>
<sequence>MGPPQSLRKIDEEFSLQLQSDPRRFKDSKGKLTLNPLGGGVFFLAEPDALRSNQPYGLLEFEVRRRYQIVGARQLARGRNLPTHHSNPVSFVPAKSIQGGDVELAPQMLGDDPGDIIT</sequence>
<accession>A0A2P5B9J1</accession>
<dbReference type="EMBL" id="JXTB01000329">
    <property type="protein sequence ID" value="PON45460.1"/>
    <property type="molecule type" value="Genomic_DNA"/>
</dbReference>
<keyword evidence="2" id="KW-1185">Reference proteome</keyword>
<dbReference type="AlphaFoldDB" id="A0A2P5B9J1"/>
<reference evidence="2" key="1">
    <citation type="submission" date="2016-06" db="EMBL/GenBank/DDBJ databases">
        <title>Parallel loss of symbiosis genes in relatives of nitrogen-fixing non-legume Parasponia.</title>
        <authorList>
            <person name="Van Velzen R."/>
            <person name="Holmer R."/>
            <person name="Bu F."/>
            <person name="Rutten L."/>
            <person name="Van Zeijl A."/>
            <person name="Liu W."/>
            <person name="Santuari L."/>
            <person name="Cao Q."/>
            <person name="Sharma T."/>
            <person name="Shen D."/>
            <person name="Roswanjaya Y."/>
            <person name="Wardhani T."/>
            <person name="Kalhor M.S."/>
            <person name="Jansen J."/>
            <person name="Van den Hoogen J."/>
            <person name="Gungor B."/>
            <person name="Hartog M."/>
            <person name="Hontelez J."/>
            <person name="Verver J."/>
            <person name="Yang W.-C."/>
            <person name="Schijlen E."/>
            <person name="Repin R."/>
            <person name="Schilthuizen M."/>
            <person name="Schranz E."/>
            <person name="Heidstra R."/>
            <person name="Miyata K."/>
            <person name="Fedorova E."/>
            <person name="Kohlen W."/>
            <person name="Bisseling T."/>
            <person name="Smit S."/>
            <person name="Geurts R."/>
        </authorList>
    </citation>
    <scope>NUCLEOTIDE SEQUENCE [LARGE SCALE GENOMIC DNA]</scope>
    <source>
        <strain evidence="2">cv. WU1-14</strain>
    </source>
</reference>
<dbReference type="Proteomes" id="UP000237105">
    <property type="component" value="Unassembled WGS sequence"/>
</dbReference>